<comment type="caution">
    <text evidence="9">The sequence shown here is derived from an EMBL/GenBank/DDBJ whole genome shotgun (WGS) entry which is preliminary data.</text>
</comment>
<evidence type="ECO:0000256" key="4">
    <source>
        <dbReference type="ARBA" id="ARBA00022475"/>
    </source>
</evidence>
<evidence type="ECO:0000313" key="9">
    <source>
        <dbReference type="EMBL" id="RRJ87261.1"/>
    </source>
</evidence>
<dbReference type="Pfam" id="PF01032">
    <property type="entry name" value="FecCD"/>
    <property type="match status" value="1"/>
</dbReference>
<gene>
    <name evidence="9" type="ORF">EG850_05485</name>
</gene>
<dbReference type="GO" id="GO:0033214">
    <property type="term" value="P:siderophore-iron import into cell"/>
    <property type="evidence" value="ECO:0007669"/>
    <property type="project" value="TreeGrafter"/>
</dbReference>
<dbReference type="Proteomes" id="UP000274391">
    <property type="component" value="Unassembled WGS sequence"/>
</dbReference>
<keyword evidence="7 8" id="KW-0472">Membrane</keyword>
<comment type="subcellular location">
    <subcellularLocation>
        <location evidence="1">Cell membrane</location>
        <topology evidence="1">Multi-pass membrane protein</topology>
    </subcellularLocation>
</comment>
<dbReference type="PANTHER" id="PTHR30472">
    <property type="entry name" value="FERRIC ENTEROBACTIN TRANSPORT SYSTEM PERMEASE PROTEIN"/>
    <property type="match status" value="1"/>
</dbReference>
<evidence type="ECO:0000256" key="6">
    <source>
        <dbReference type="ARBA" id="ARBA00022989"/>
    </source>
</evidence>
<feature type="transmembrane region" description="Helical" evidence="8">
    <location>
        <begin position="123"/>
        <end position="141"/>
    </location>
</feature>
<keyword evidence="3" id="KW-0813">Transport</keyword>
<dbReference type="PANTHER" id="PTHR30472:SF19">
    <property type="entry name" value="PETROBACTIN IMPORT SYSTEM PERMEASE PROTEIN YCLO"/>
    <property type="match status" value="1"/>
</dbReference>
<comment type="similarity">
    <text evidence="2">Belongs to the binding-protein-dependent transport system permease family. FecCD subfamily.</text>
</comment>
<feature type="transmembrane region" description="Helical" evidence="8">
    <location>
        <begin position="308"/>
        <end position="329"/>
    </location>
</feature>
<evidence type="ECO:0000313" key="10">
    <source>
        <dbReference type="Proteomes" id="UP000274391"/>
    </source>
</evidence>
<dbReference type="EMBL" id="RQVS01000005">
    <property type="protein sequence ID" value="RRJ87261.1"/>
    <property type="molecule type" value="Genomic_DNA"/>
</dbReference>
<keyword evidence="10" id="KW-1185">Reference proteome</keyword>
<feature type="transmembrane region" description="Helical" evidence="8">
    <location>
        <begin position="98"/>
        <end position="117"/>
    </location>
</feature>
<evidence type="ECO:0000256" key="3">
    <source>
        <dbReference type="ARBA" id="ARBA00022448"/>
    </source>
</evidence>
<protein>
    <submittedName>
        <fullName evidence="9">Enterobactin ABC transporter permease</fullName>
    </submittedName>
</protein>
<accession>A0A3P3VWT1</accession>
<keyword evidence="4" id="KW-1003">Cell membrane</keyword>
<sequence>MPNQLTVTTHDRAEQHRADLRRDVLLIAALTALAVGSIAAYLFTGLTGNIDYALSRRITSVAALVIVAVAIGVSTVAFQTMTANRLLTPSIMGFDSLYLLLQTVVIFALGVTGFAVIDALGQFWLEVAAMLVFSVLLYGWLLSRNTRVTRLLLIGVVFGMLFRGISTFLQRMLDPDAFAVLQTRFFASFTDVPKELVLPAAALTVLGLLIAWFDRRRYDVMSLGVPIATNLGINPAMLRARTLGVVALLVSVSTALVGPVMFFGLIVAQLAYRAVRLSRHELLMPVASLVGVIALVGGQTLVQRVFGLDVALSMIIEFLGGLLFIALILRKKPL</sequence>
<evidence type="ECO:0000256" key="1">
    <source>
        <dbReference type="ARBA" id="ARBA00004651"/>
    </source>
</evidence>
<evidence type="ECO:0000256" key="2">
    <source>
        <dbReference type="ARBA" id="ARBA00007935"/>
    </source>
</evidence>
<dbReference type="GO" id="GO:0022857">
    <property type="term" value="F:transmembrane transporter activity"/>
    <property type="evidence" value="ECO:0007669"/>
    <property type="project" value="InterPro"/>
</dbReference>
<dbReference type="CDD" id="cd06550">
    <property type="entry name" value="TM_ABC_iron-siderophores_like"/>
    <property type="match status" value="1"/>
</dbReference>
<dbReference type="Gene3D" id="1.10.3470.10">
    <property type="entry name" value="ABC transporter involved in vitamin B12 uptake, BtuC"/>
    <property type="match status" value="1"/>
</dbReference>
<feature type="transmembrane region" description="Helical" evidence="8">
    <location>
        <begin position="196"/>
        <end position="213"/>
    </location>
</feature>
<organism evidence="9 10">
    <name type="scientific">Gulosibacter macacae</name>
    <dbReference type="NCBI Taxonomy" id="2488791"/>
    <lineage>
        <taxon>Bacteria</taxon>
        <taxon>Bacillati</taxon>
        <taxon>Actinomycetota</taxon>
        <taxon>Actinomycetes</taxon>
        <taxon>Micrococcales</taxon>
        <taxon>Microbacteriaceae</taxon>
        <taxon>Gulosibacter</taxon>
    </lineage>
</organism>
<dbReference type="InterPro" id="IPR037294">
    <property type="entry name" value="ABC_BtuC-like"/>
</dbReference>
<dbReference type="AlphaFoldDB" id="A0A3P3VWT1"/>
<feature type="transmembrane region" description="Helical" evidence="8">
    <location>
        <begin position="282"/>
        <end position="302"/>
    </location>
</feature>
<feature type="transmembrane region" description="Helical" evidence="8">
    <location>
        <begin position="58"/>
        <end position="78"/>
    </location>
</feature>
<keyword evidence="6 8" id="KW-1133">Transmembrane helix</keyword>
<name>A0A3P3VWT1_9MICO</name>
<feature type="transmembrane region" description="Helical" evidence="8">
    <location>
        <begin position="148"/>
        <end position="169"/>
    </location>
</feature>
<evidence type="ECO:0000256" key="5">
    <source>
        <dbReference type="ARBA" id="ARBA00022692"/>
    </source>
</evidence>
<dbReference type="SUPFAM" id="SSF81345">
    <property type="entry name" value="ABC transporter involved in vitamin B12 uptake, BtuC"/>
    <property type="match status" value="1"/>
</dbReference>
<dbReference type="InterPro" id="IPR000522">
    <property type="entry name" value="ABC_transptr_permease_BtuC"/>
</dbReference>
<dbReference type="OrthoDB" id="9796260at2"/>
<proteinExistence type="inferred from homology"/>
<evidence type="ECO:0000256" key="8">
    <source>
        <dbReference type="SAM" id="Phobius"/>
    </source>
</evidence>
<feature type="transmembrane region" description="Helical" evidence="8">
    <location>
        <begin position="244"/>
        <end position="270"/>
    </location>
</feature>
<feature type="transmembrane region" description="Helical" evidence="8">
    <location>
        <begin position="24"/>
        <end position="46"/>
    </location>
</feature>
<keyword evidence="5 8" id="KW-0812">Transmembrane</keyword>
<dbReference type="RefSeq" id="WP_124971124.1">
    <property type="nucleotide sequence ID" value="NZ_RQVS01000005.1"/>
</dbReference>
<reference evidence="9 10" key="1">
    <citation type="submission" date="2018-11" db="EMBL/GenBank/DDBJ databases">
        <title>YIM 102482-1 draft genome.</title>
        <authorList>
            <person name="Li G."/>
            <person name="Jiang Y."/>
        </authorList>
    </citation>
    <scope>NUCLEOTIDE SEQUENCE [LARGE SCALE GENOMIC DNA]</scope>
    <source>
        <strain evidence="9 10">YIM 102482-1</strain>
    </source>
</reference>
<dbReference type="GO" id="GO:0005886">
    <property type="term" value="C:plasma membrane"/>
    <property type="evidence" value="ECO:0007669"/>
    <property type="project" value="UniProtKB-SubCell"/>
</dbReference>
<evidence type="ECO:0000256" key="7">
    <source>
        <dbReference type="ARBA" id="ARBA00023136"/>
    </source>
</evidence>